<dbReference type="InterPro" id="IPR011527">
    <property type="entry name" value="ABC1_TM_dom"/>
</dbReference>
<dbReference type="SUPFAM" id="SSF90123">
    <property type="entry name" value="ABC transporter transmembrane region"/>
    <property type="match status" value="1"/>
</dbReference>
<organism evidence="12 13">
    <name type="scientific">Paraclostridium sordellii</name>
    <name type="common">Clostridium sordellii</name>
    <dbReference type="NCBI Taxonomy" id="1505"/>
    <lineage>
        <taxon>Bacteria</taxon>
        <taxon>Bacillati</taxon>
        <taxon>Bacillota</taxon>
        <taxon>Clostridia</taxon>
        <taxon>Peptostreptococcales</taxon>
        <taxon>Peptostreptococcaceae</taxon>
        <taxon>Paraclostridium</taxon>
    </lineage>
</organism>
<evidence type="ECO:0000256" key="6">
    <source>
        <dbReference type="ARBA" id="ARBA00022840"/>
    </source>
</evidence>
<dbReference type="InterPro" id="IPR017871">
    <property type="entry name" value="ABC_transporter-like_CS"/>
</dbReference>
<evidence type="ECO:0000256" key="8">
    <source>
        <dbReference type="ARBA" id="ARBA00023136"/>
    </source>
</evidence>
<name>A0A9P1L4L9_PARSO</name>
<dbReference type="SUPFAM" id="SSF52540">
    <property type="entry name" value="P-loop containing nucleoside triphosphate hydrolases"/>
    <property type="match status" value="1"/>
</dbReference>
<comment type="caution">
    <text evidence="12">The sequence shown here is derived from an EMBL/GenBank/DDBJ whole genome shotgun (WGS) entry which is preliminary data.</text>
</comment>
<dbReference type="Proteomes" id="UP000049685">
    <property type="component" value="Unassembled WGS sequence"/>
</dbReference>
<gene>
    <name evidence="12" type="ORF">UMC4404_14101</name>
</gene>
<evidence type="ECO:0000259" key="11">
    <source>
        <dbReference type="PROSITE" id="PS50929"/>
    </source>
</evidence>
<evidence type="ECO:0000259" key="10">
    <source>
        <dbReference type="PROSITE" id="PS50893"/>
    </source>
</evidence>
<keyword evidence="6 12" id="KW-0067">ATP-binding</keyword>
<dbReference type="PANTHER" id="PTHR43394">
    <property type="entry name" value="ATP-DEPENDENT PERMEASE MDL1, MITOCHONDRIAL"/>
    <property type="match status" value="1"/>
</dbReference>
<sequence length="561" mass="62206">MNSKTQRLSGGKIMFRLIKILKPLVPVMIITITFGVLGFLAATAITTFGAIAMGDILGIEMNYSFSTATKIIIGCAIFRGILRYIEQYSGHFIAFKILAILRDKVYKSLRKLAPAKLESKEKGNLISIITSDIELLEVFYAHTIAPIAIAILTSSIIAFVLYKINPYFGLIGLIFYTIVGFIIPVLSSKLGSDAGFEYRNEFGKTNSFLLDSLRGIKEILLFGQGEKRLKAINDNSENLNKKLKIIKGHEGLIRALTDITIMIAILITLYVGVNLYINETINLGQVIVALVLLASSFGPTVALSNLSNNLMHTFACAQRLFDVLDEDPAVKEVTGEDSLNMNTIDISNLEFKYKAREEVLLKDVNLNIKSGEKIAIIGESGSGKSTLLKLMMRFWDVEKGSIEIDNKNIKNIPTKSLRRSQSLVSQETFLFNDTIENNIKIGKVDASKEEVIQACKKASIHEFIKTLPKGYETNVGEIGSNLSSGEKQRLGIARAFLHDSQVLILDEPTSNLDTLNEAQILKSIKNECSNKTIIMVSHRKSSTAICDRKLYVKNNTLKFNI</sequence>
<comment type="subcellular location">
    <subcellularLocation>
        <location evidence="1">Cell membrane</location>
        <topology evidence="1">Multi-pass membrane protein</topology>
    </subcellularLocation>
</comment>
<feature type="transmembrane region" description="Helical" evidence="9">
    <location>
        <begin position="251"/>
        <end position="277"/>
    </location>
</feature>
<feature type="domain" description="ABC transmembrane type-1" evidence="11">
    <location>
        <begin position="29"/>
        <end position="312"/>
    </location>
</feature>
<dbReference type="GO" id="GO:0005524">
    <property type="term" value="F:ATP binding"/>
    <property type="evidence" value="ECO:0007669"/>
    <property type="project" value="UniProtKB-KW"/>
</dbReference>
<evidence type="ECO:0000256" key="4">
    <source>
        <dbReference type="ARBA" id="ARBA00022692"/>
    </source>
</evidence>
<dbReference type="PROSITE" id="PS00211">
    <property type="entry name" value="ABC_TRANSPORTER_1"/>
    <property type="match status" value="1"/>
</dbReference>
<dbReference type="SMART" id="SM00382">
    <property type="entry name" value="AAA"/>
    <property type="match status" value="1"/>
</dbReference>
<dbReference type="Gene3D" id="3.40.50.300">
    <property type="entry name" value="P-loop containing nucleotide triphosphate hydrolases"/>
    <property type="match status" value="1"/>
</dbReference>
<dbReference type="PROSITE" id="PS50893">
    <property type="entry name" value="ABC_TRANSPORTER_2"/>
    <property type="match status" value="1"/>
</dbReference>
<dbReference type="GO" id="GO:0016887">
    <property type="term" value="F:ATP hydrolysis activity"/>
    <property type="evidence" value="ECO:0007669"/>
    <property type="project" value="InterPro"/>
</dbReference>
<feature type="transmembrane region" description="Helical" evidence="9">
    <location>
        <begin position="63"/>
        <end position="82"/>
    </location>
</feature>
<evidence type="ECO:0000256" key="3">
    <source>
        <dbReference type="ARBA" id="ARBA00022475"/>
    </source>
</evidence>
<feature type="transmembrane region" description="Helical" evidence="9">
    <location>
        <begin position="167"/>
        <end position="186"/>
    </location>
</feature>
<keyword evidence="5" id="KW-0547">Nucleotide-binding</keyword>
<keyword evidence="2" id="KW-0813">Transport</keyword>
<accession>A0A9P1L4L9</accession>
<reference evidence="13" key="1">
    <citation type="submission" date="2015-01" db="EMBL/GenBank/DDBJ databases">
        <authorList>
            <person name="Aslett A.Martin."/>
            <person name="De Silva Nishadi"/>
        </authorList>
    </citation>
    <scope>NUCLEOTIDE SEQUENCE [LARGE SCALE GENOMIC DNA]</scope>
    <source>
        <strain evidence="13">UMC4404</strain>
    </source>
</reference>
<dbReference type="PANTHER" id="PTHR43394:SF1">
    <property type="entry name" value="ATP-BINDING CASSETTE SUB-FAMILY B MEMBER 10, MITOCHONDRIAL"/>
    <property type="match status" value="1"/>
</dbReference>
<dbReference type="RefSeq" id="WP_330374852.1">
    <property type="nucleotide sequence ID" value="NZ_CDNY01000003.1"/>
</dbReference>
<evidence type="ECO:0000256" key="1">
    <source>
        <dbReference type="ARBA" id="ARBA00004651"/>
    </source>
</evidence>
<evidence type="ECO:0000256" key="2">
    <source>
        <dbReference type="ARBA" id="ARBA00022448"/>
    </source>
</evidence>
<feature type="domain" description="ABC transporter" evidence="10">
    <location>
        <begin position="344"/>
        <end position="561"/>
    </location>
</feature>
<protein>
    <submittedName>
        <fullName evidence="12">ABC transporter ATP-binding/permease</fullName>
    </submittedName>
</protein>
<dbReference type="AlphaFoldDB" id="A0A9P1L4L9"/>
<evidence type="ECO:0000256" key="9">
    <source>
        <dbReference type="SAM" id="Phobius"/>
    </source>
</evidence>
<dbReference type="InterPro" id="IPR003593">
    <property type="entry name" value="AAA+_ATPase"/>
</dbReference>
<feature type="transmembrane region" description="Helical" evidence="9">
    <location>
        <begin position="21"/>
        <end position="51"/>
    </location>
</feature>
<evidence type="ECO:0000313" key="12">
    <source>
        <dbReference type="EMBL" id="CEO33430.1"/>
    </source>
</evidence>
<dbReference type="InterPro" id="IPR036640">
    <property type="entry name" value="ABC1_TM_sf"/>
</dbReference>
<dbReference type="GO" id="GO:0005886">
    <property type="term" value="C:plasma membrane"/>
    <property type="evidence" value="ECO:0007669"/>
    <property type="project" value="UniProtKB-SubCell"/>
</dbReference>
<dbReference type="PROSITE" id="PS50929">
    <property type="entry name" value="ABC_TM1F"/>
    <property type="match status" value="1"/>
</dbReference>
<dbReference type="Pfam" id="PF00664">
    <property type="entry name" value="ABC_membrane"/>
    <property type="match status" value="1"/>
</dbReference>
<keyword evidence="8 9" id="KW-0472">Membrane</keyword>
<dbReference type="EMBL" id="CDNY01000003">
    <property type="protein sequence ID" value="CEO33430.1"/>
    <property type="molecule type" value="Genomic_DNA"/>
</dbReference>
<evidence type="ECO:0000256" key="5">
    <source>
        <dbReference type="ARBA" id="ARBA00022741"/>
    </source>
</evidence>
<dbReference type="InterPro" id="IPR027417">
    <property type="entry name" value="P-loop_NTPase"/>
</dbReference>
<feature type="transmembrane region" description="Helical" evidence="9">
    <location>
        <begin position="138"/>
        <end position="161"/>
    </location>
</feature>
<keyword evidence="4 9" id="KW-0812">Transmembrane</keyword>
<dbReference type="InterPro" id="IPR003439">
    <property type="entry name" value="ABC_transporter-like_ATP-bd"/>
</dbReference>
<keyword evidence="3" id="KW-1003">Cell membrane</keyword>
<dbReference type="Gene3D" id="1.20.1560.10">
    <property type="entry name" value="ABC transporter type 1, transmembrane domain"/>
    <property type="match status" value="1"/>
</dbReference>
<dbReference type="GO" id="GO:0015421">
    <property type="term" value="F:ABC-type oligopeptide transporter activity"/>
    <property type="evidence" value="ECO:0007669"/>
    <property type="project" value="TreeGrafter"/>
</dbReference>
<feature type="transmembrane region" description="Helical" evidence="9">
    <location>
        <begin position="283"/>
        <end position="303"/>
    </location>
</feature>
<proteinExistence type="predicted"/>
<dbReference type="FunFam" id="3.40.50.300:FF:000221">
    <property type="entry name" value="Multidrug ABC transporter ATP-binding protein"/>
    <property type="match status" value="1"/>
</dbReference>
<dbReference type="Pfam" id="PF00005">
    <property type="entry name" value="ABC_tran"/>
    <property type="match status" value="1"/>
</dbReference>
<dbReference type="InterPro" id="IPR039421">
    <property type="entry name" value="Type_1_exporter"/>
</dbReference>
<keyword evidence="7 9" id="KW-1133">Transmembrane helix</keyword>
<evidence type="ECO:0000313" key="13">
    <source>
        <dbReference type="Proteomes" id="UP000049685"/>
    </source>
</evidence>
<evidence type="ECO:0000256" key="7">
    <source>
        <dbReference type="ARBA" id="ARBA00022989"/>
    </source>
</evidence>